<dbReference type="RefSeq" id="WP_014218580.1">
    <property type="nucleotide sequence ID" value="NZ_LWBO01000024.1"/>
</dbReference>
<keyword evidence="1" id="KW-1133">Transmembrane helix</keyword>
<organism evidence="2 3">
    <name type="scientific">Niastella koreensis</name>
    <dbReference type="NCBI Taxonomy" id="354356"/>
    <lineage>
        <taxon>Bacteria</taxon>
        <taxon>Pseudomonadati</taxon>
        <taxon>Bacteroidota</taxon>
        <taxon>Chitinophagia</taxon>
        <taxon>Chitinophagales</taxon>
        <taxon>Chitinophagaceae</taxon>
        <taxon>Niastella</taxon>
    </lineage>
</organism>
<sequence>MASSLKDNIRTMFIVALGAIVTLKIDSLPWWSFTITIFITGAVTTLLKWNISGFITGFISGVIVWTGGNLYYHLLYDGIIFRKTGPVTALLFFCLAGLAGGLLAGLSLYTGKRLMEFSRH</sequence>
<dbReference type="Proteomes" id="UP000192277">
    <property type="component" value="Unassembled WGS sequence"/>
</dbReference>
<protein>
    <recommendedName>
        <fullName evidence="4">Transmembrane protein</fullName>
    </recommendedName>
</protein>
<proteinExistence type="predicted"/>
<evidence type="ECO:0008006" key="4">
    <source>
        <dbReference type="Google" id="ProtNLM"/>
    </source>
</evidence>
<accession>A0ABX3NSW5</accession>
<evidence type="ECO:0000313" key="3">
    <source>
        <dbReference type="Proteomes" id="UP000192277"/>
    </source>
</evidence>
<feature type="transmembrane region" description="Helical" evidence="1">
    <location>
        <begin position="7"/>
        <end position="23"/>
    </location>
</feature>
<gene>
    <name evidence="2" type="ORF">A4D02_34790</name>
</gene>
<keyword evidence="1" id="KW-0472">Membrane</keyword>
<keyword evidence="1" id="KW-0812">Transmembrane</keyword>
<keyword evidence="3" id="KW-1185">Reference proteome</keyword>
<name>A0ABX3NSW5_9BACT</name>
<feature type="transmembrane region" description="Helical" evidence="1">
    <location>
        <begin position="54"/>
        <end position="75"/>
    </location>
</feature>
<comment type="caution">
    <text evidence="2">The sequence shown here is derived from an EMBL/GenBank/DDBJ whole genome shotgun (WGS) entry which is preliminary data.</text>
</comment>
<reference evidence="2 3" key="1">
    <citation type="submission" date="2016-04" db="EMBL/GenBank/DDBJ databases">
        <authorList>
            <person name="Chen L."/>
            <person name="Zhuang W."/>
            <person name="Wang G."/>
        </authorList>
    </citation>
    <scope>NUCLEOTIDE SEQUENCE [LARGE SCALE GENOMIC DNA]</scope>
    <source>
        <strain evidence="3">GR20</strain>
    </source>
</reference>
<feature type="transmembrane region" description="Helical" evidence="1">
    <location>
        <begin position="87"/>
        <end position="109"/>
    </location>
</feature>
<evidence type="ECO:0000313" key="2">
    <source>
        <dbReference type="EMBL" id="OQP44394.1"/>
    </source>
</evidence>
<dbReference type="EMBL" id="LWBO01000024">
    <property type="protein sequence ID" value="OQP44394.1"/>
    <property type="molecule type" value="Genomic_DNA"/>
</dbReference>
<evidence type="ECO:0000256" key="1">
    <source>
        <dbReference type="SAM" id="Phobius"/>
    </source>
</evidence>